<dbReference type="EMBL" id="CYHC01000001">
    <property type="protein sequence ID" value="CUA85088.1"/>
    <property type="molecule type" value="Genomic_DNA"/>
</dbReference>
<proteinExistence type="predicted"/>
<gene>
    <name evidence="2" type="ORF">Ga0061061_101686</name>
</gene>
<dbReference type="RefSeq" id="WP_245280447.1">
    <property type="nucleotide sequence ID" value="NZ_CYHC01000001.1"/>
</dbReference>
<reference evidence="2 3" key="1">
    <citation type="submission" date="2015-08" db="EMBL/GenBank/DDBJ databases">
        <authorList>
            <person name="Varghese N."/>
        </authorList>
    </citation>
    <scope>NUCLEOTIDE SEQUENCE [LARGE SCALE GENOMIC DNA]</scope>
    <source>
        <strain evidence="2 3">DSM 18167</strain>
    </source>
</reference>
<evidence type="ECO:0000313" key="2">
    <source>
        <dbReference type="EMBL" id="CUA85088.1"/>
    </source>
</evidence>
<accession>A0ABP2A2U0</accession>
<keyword evidence="3" id="KW-1185">Reference proteome</keyword>
<evidence type="ECO:0000313" key="3">
    <source>
        <dbReference type="Proteomes" id="UP000182178"/>
    </source>
</evidence>
<sequence length="154" mass="16889">MTFDDGKGSDAGSTVGDVGERRDEAGILPPGGPRISATGTALLRAMDRLEFVVDVETRALETHHDIDLDETNRRKSQILLELSRLMKVVDQEPMERQVIDRMSGVRQKLARNHAVLELNLRAMNEVAEIVAASIRAEDSDGTYNPAGHLKGSAR</sequence>
<name>A0ABP2A2U0_9HYPH</name>
<organism evidence="2 3">
    <name type="scientific">Chelatococcus sambhunathii</name>
    <dbReference type="NCBI Taxonomy" id="363953"/>
    <lineage>
        <taxon>Bacteria</taxon>
        <taxon>Pseudomonadati</taxon>
        <taxon>Pseudomonadota</taxon>
        <taxon>Alphaproteobacteria</taxon>
        <taxon>Hyphomicrobiales</taxon>
        <taxon>Chelatococcaceae</taxon>
        <taxon>Chelatococcus</taxon>
    </lineage>
</organism>
<comment type="caution">
    <text evidence="2">The sequence shown here is derived from an EMBL/GenBank/DDBJ whole genome shotgun (WGS) entry which is preliminary data.</text>
</comment>
<feature type="region of interest" description="Disordered" evidence="1">
    <location>
        <begin position="1"/>
        <end position="34"/>
    </location>
</feature>
<protein>
    <submittedName>
        <fullName evidence="2">FlgN protein</fullName>
    </submittedName>
</protein>
<dbReference type="Proteomes" id="UP000182178">
    <property type="component" value="Unassembled WGS sequence"/>
</dbReference>
<evidence type="ECO:0000256" key="1">
    <source>
        <dbReference type="SAM" id="MobiDB-lite"/>
    </source>
</evidence>